<dbReference type="Pfam" id="PF03127">
    <property type="entry name" value="GAT"/>
    <property type="match status" value="1"/>
</dbReference>
<organism evidence="3">
    <name type="scientific">Talaromyces marneffei PM1</name>
    <dbReference type="NCBI Taxonomy" id="1077442"/>
    <lineage>
        <taxon>Eukaryota</taxon>
        <taxon>Fungi</taxon>
        <taxon>Dikarya</taxon>
        <taxon>Ascomycota</taxon>
        <taxon>Pezizomycotina</taxon>
        <taxon>Eurotiomycetes</taxon>
        <taxon>Eurotiomycetidae</taxon>
        <taxon>Eurotiales</taxon>
        <taxon>Trichocomaceae</taxon>
        <taxon>Talaromyces</taxon>
        <taxon>Talaromyces sect. Talaromyces</taxon>
    </lineage>
</organism>
<dbReference type="InterPro" id="IPR038425">
    <property type="entry name" value="GAT_sf"/>
</dbReference>
<dbReference type="SUPFAM" id="SSF89009">
    <property type="entry name" value="GAT-like domain"/>
    <property type="match status" value="1"/>
</dbReference>
<gene>
    <name evidence="3" type="ORF">GQ26_0460390</name>
</gene>
<evidence type="ECO:0000259" key="2">
    <source>
        <dbReference type="PROSITE" id="PS50909"/>
    </source>
</evidence>
<feature type="domain" description="GAT" evidence="2">
    <location>
        <begin position="210"/>
        <end position="299"/>
    </location>
</feature>
<dbReference type="Gene3D" id="1.25.40.90">
    <property type="match status" value="1"/>
</dbReference>
<feature type="compositionally biased region" description="Basic residues" evidence="1">
    <location>
        <begin position="447"/>
        <end position="456"/>
    </location>
</feature>
<evidence type="ECO:0000256" key="1">
    <source>
        <dbReference type="SAM" id="MobiDB-lite"/>
    </source>
</evidence>
<feature type="region of interest" description="Disordered" evidence="1">
    <location>
        <begin position="305"/>
        <end position="347"/>
    </location>
</feature>
<feature type="region of interest" description="Disordered" evidence="1">
    <location>
        <begin position="173"/>
        <end position="217"/>
    </location>
</feature>
<feature type="compositionally biased region" description="Polar residues" evidence="1">
    <location>
        <begin position="306"/>
        <end position="315"/>
    </location>
</feature>
<dbReference type="InterPro" id="IPR004152">
    <property type="entry name" value="GAT_dom"/>
</dbReference>
<dbReference type="SUPFAM" id="SSF48464">
    <property type="entry name" value="ENTH/VHS domain"/>
    <property type="match status" value="1"/>
</dbReference>
<comment type="caution">
    <text evidence="3">The sequence shown here is derived from an EMBL/GenBank/DDBJ whole genome shotgun (WGS) entry which is preliminary data.</text>
</comment>
<name>A0A093UPU1_TALMA</name>
<dbReference type="eggNOG" id="ENOG502S1ZS">
    <property type="taxonomic scope" value="Eukaryota"/>
</dbReference>
<dbReference type="GO" id="GO:0043130">
    <property type="term" value="F:ubiquitin binding"/>
    <property type="evidence" value="ECO:0007669"/>
    <property type="project" value="InterPro"/>
</dbReference>
<dbReference type="Gene3D" id="1.20.58.160">
    <property type="match status" value="1"/>
</dbReference>
<dbReference type="CDD" id="cd21383">
    <property type="entry name" value="GAT_GGA_Tom1-like"/>
    <property type="match status" value="1"/>
</dbReference>
<dbReference type="GO" id="GO:0035091">
    <property type="term" value="F:phosphatidylinositol binding"/>
    <property type="evidence" value="ECO:0007669"/>
    <property type="project" value="InterPro"/>
</dbReference>
<accession>A0A093UPU1</accession>
<feature type="compositionally biased region" description="Pro residues" evidence="1">
    <location>
        <begin position="179"/>
        <end position="190"/>
    </location>
</feature>
<dbReference type="PROSITE" id="PS50909">
    <property type="entry name" value="GAT"/>
    <property type="match status" value="1"/>
</dbReference>
<evidence type="ECO:0000313" key="3">
    <source>
        <dbReference type="EMBL" id="KFX42307.1"/>
    </source>
</evidence>
<dbReference type="HOGENOM" id="CLU_031989_0_0_1"/>
<dbReference type="EMBL" id="JPOX01000046">
    <property type="protein sequence ID" value="KFX42307.1"/>
    <property type="molecule type" value="Genomic_DNA"/>
</dbReference>
<feature type="region of interest" description="Disordered" evidence="1">
    <location>
        <begin position="397"/>
        <end position="456"/>
    </location>
</feature>
<protein>
    <submittedName>
        <fullName evidence="3">TOM1-like protein 1</fullName>
    </submittedName>
</protein>
<feature type="compositionally biased region" description="Low complexity" evidence="1">
    <location>
        <begin position="397"/>
        <end position="412"/>
    </location>
</feature>
<proteinExistence type="predicted"/>
<feature type="compositionally biased region" description="Polar residues" evidence="1">
    <location>
        <begin position="11"/>
        <end position="33"/>
    </location>
</feature>
<dbReference type="InterPro" id="IPR008942">
    <property type="entry name" value="ENTH_VHS"/>
</dbReference>
<feature type="compositionally biased region" description="Polar residues" evidence="1">
    <location>
        <begin position="336"/>
        <end position="345"/>
    </location>
</feature>
<dbReference type="AlphaFoldDB" id="A0A093UPU1"/>
<sequence length="456" mass="49554">MKRMFTGLQRRVTNSPLSAQESPSPTPSGNDSPESVIAREIKAFCESGGPTSGSNDYLHLPAIVEAAESSAVAAKEAVARIRKYLSNPSKAQGSIQYNSIMLIRILSENPGHTFTRNFDAKFVGTVKELLREGRDMSSQQMLREMLDMFESQKAWDEDLAGLIAMWKKEKEKMGKYTRSPPPPGQAPPFQQPQQPGFPHATSSRHERQLPPPEELASRISEAKTSANLLIQLAQSTPAAEVQSHDLMREFCQRCQAASRSIQAYMAVENPPPDENTMLTLIETNEQLSVALSKYQRTVLNARKALGTSTPATSPGANEDSRNVVHSPPPGPPPGANGQTNGNHNAESGILIPDLRSQSSSPANANESRSPAALTSLNEPFSLARFDTPIGVAADAPATTTTRTASASPPLSTQPASKRYEYNADEFAVENPFADNAAEGDHDLDHDRHHKPPRRAF</sequence>
<reference evidence="3" key="1">
    <citation type="journal article" date="2014" name="PLoS Genet.">
        <title>Signature Gene Expression Reveals Novel Clues to the Molecular Mechanisms of Dimorphic Transition in Penicillium marneffei.</title>
        <authorList>
            <person name="Yang E."/>
            <person name="Wang G."/>
            <person name="Cai J."/>
            <person name="Woo P.C."/>
            <person name="Lau S.K."/>
            <person name="Yuen K.-Y."/>
            <person name="Chow W.-N."/>
            <person name="Lin X."/>
        </authorList>
    </citation>
    <scope>NUCLEOTIDE SEQUENCE [LARGE SCALE GENOMIC DNA]</scope>
    <source>
        <strain evidence="3">PM1</strain>
    </source>
</reference>
<feature type="region of interest" description="Disordered" evidence="1">
    <location>
        <begin position="1"/>
        <end position="34"/>
    </location>
</feature>